<protein>
    <submittedName>
        <fullName evidence="6">Monooxygenase 1-like</fullName>
    </submittedName>
</protein>
<dbReference type="Pfam" id="PF01494">
    <property type="entry name" value="FAD_binding_3"/>
    <property type="match status" value="1"/>
</dbReference>
<keyword evidence="5" id="KW-1185">Reference proteome</keyword>
<gene>
    <name evidence="6" type="primary">LOC111277664</name>
</gene>
<accession>A0A6P5WVV5</accession>
<comment type="similarity">
    <text evidence="3">Belongs to the 3-hydroxybenzoate 6-hydroxylase family.</text>
</comment>
<dbReference type="InterPro" id="IPR002938">
    <property type="entry name" value="FAD-bd"/>
</dbReference>
<dbReference type="InterPro" id="IPR036188">
    <property type="entry name" value="FAD/NAD-bd_sf"/>
</dbReference>
<dbReference type="PRINTS" id="PR00420">
    <property type="entry name" value="RNGMNOXGNASE"/>
</dbReference>
<organism evidence="5 6">
    <name type="scientific">Durio zibethinus</name>
    <name type="common">Durian</name>
    <dbReference type="NCBI Taxonomy" id="66656"/>
    <lineage>
        <taxon>Eukaryota</taxon>
        <taxon>Viridiplantae</taxon>
        <taxon>Streptophyta</taxon>
        <taxon>Embryophyta</taxon>
        <taxon>Tracheophyta</taxon>
        <taxon>Spermatophyta</taxon>
        <taxon>Magnoliopsida</taxon>
        <taxon>eudicotyledons</taxon>
        <taxon>Gunneridae</taxon>
        <taxon>Pentapetalae</taxon>
        <taxon>rosids</taxon>
        <taxon>malvids</taxon>
        <taxon>Malvales</taxon>
        <taxon>Malvaceae</taxon>
        <taxon>Helicteroideae</taxon>
        <taxon>Durio</taxon>
    </lineage>
</organism>
<feature type="domain" description="FAD-binding" evidence="4">
    <location>
        <begin position="28"/>
        <end position="350"/>
    </location>
</feature>
<dbReference type="InterPro" id="IPR044560">
    <property type="entry name" value="MOase"/>
</dbReference>
<dbReference type="GO" id="GO:0071949">
    <property type="term" value="F:FAD binding"/>
    <property type="evidence" value="ECO:0007669"/>
    <property type="project" value="InterPro"/>
</dbReference>
<name>A0A6P5WVV5_DURZI</name>
<dbReference type="RefSeq" id="XP_022719797.1">
    <property type="nucleotide sequence ID" value="XM_022864062.1"/>
</dbReference>
<dbReference type="OrthoDB" id="47494at2759"/>
<dbReference type="Proteomes" id="UP000515121">
    <property type="component" value="Unplaced"/>
</dbReference>
<dbReference type="KEGG" id="dzi:111277664"/>
<dbReference type="AlphaFoldDB" id="A0A6P5WVV5"/>
<keyword evidence="1" id="KW-0560">Oxidoreductase</keyword>
<dbReference type="SUPFAM" id="SSF51905">
    <property type="entry name" value="FAD/NAD(P)-binding domain"/>
    <property type="match status" value="1"/>
</dbReference>
<dbReference type="GO" id="GO:0004497">
    <property type="term" value="F:monooxygenase activity"/>
    <property type="evidence" value="ECO:0007669"/>
    <property type="project" value="UniProtKB-KW"/>
</dbReference>
<evidence type="ECO:0000313" key="6">
    <source>
        <dbReference type="RefSeq" id="XP_022719797.1"/>
    </source>
</evidence>
<sequence length="420" mass="46710">MRERERKKKKEMAGQKRDEVMKIGEEQDIVIVGGGICGLATALALHRKGIRSIVLERSETLRAVGVGILMQPNGWRALDQLGVASKLRQTAIDISSGEFITVDDGKRHELALGKGELRCLKRMDLIEALAEPLPANVVHLGCQVLSIILDPVTSYPILQLHDGSMIKAKIVIGCDGVNSIVSKFLGINSPKLFFRCATRGFTYYERGHNFDDQFRLYHSQTVQLGQLTVTDKLVYWYLTRSLTSEDSGASKKDPAYIKEASMEAIKGFPEDMVEMIKLSEPKALYLTELRYRTPCDLLRARLAKGAVVVAGDAMHAMCPFISQGGGASLEDAVVLARCLSEKLMQAANQNQLGRKLMVAEALDLYVKERRMRLFWLSLQTYLVGLTLDNTSKMKKVLGMITLVLIFGDQKSHSDYDCGHL</sequence>
<evidence type="ECO:0000256" key="2">
    <source>
        <dbReference type="ARBA" id="ARBA00023033"/>
    </source>
</evidence>
<reference evidence="6" key="1">
    <citation type="submission" date="2025-08" db="UniProtKB">
        <authorList>
            <consortium name="RefSeq"/>
        </authorList>
    </citation>
    <scope>IDENTIFICATION</scope>
    <source>
        <tissue evidence="6">Fruit stalk</tissue>
    </source>
</reference>
<evidence type="ECO:0000256" key="1">
    <source>
        <dbReference type="ARBA" id="ARBA00023002"/>
    </source>
</evidence>
<evidence type="ECO:0000313" key="5">
    <source>
        <dbReference type="Proteomes" id="UP000515121"/>
    </source>
</evidence>
<dbReference type="GeneID" id="111277664"/>
<proteinExistence type="inferred from homology"/>
<keyword evidence="2" id="KW-0503">Monooxygenase</keyword>
<evidence type="ECO:0000256" key="3">
    <source>
        <dbReference type="ARBA" id="ARBA00024018"/>
    </source>
</evidence>
<evidence type="ECO:0000259" key="4">
    <source>
        <dbReference type="Pfam" id="PF01494"/>
    </source>
</evidence>
<dbReference type="Gene3D" id="3.50.50.60">
    <property type="entry name" value="FAD/NAD(P)-binding domain"/>
    <property type="match status" value="1"/>
</dbReference>
<dbReference type="PANTHER" id="PTHR45934:SF7">
    <property type="entry name" value="FAD_NAD(P)-BINDING OXIDOREDUCTASE FAMILY PROTEIN"/>
    <property type="match status" value="1"/>
</dbReference>
<dbReference type="PANTHER" id="PTHR45934">
    <property type="entry name" value="FAD/NAD(P)-BINDING OXIDOREDUCTASE FAMILY PROTEIN"/>
    <property type="match status" value="1"/>
</dbReference>